<evidence type="ECO:0000313" key="2">
    <source>
        <dbReference type="EMBL" id="GKV53070.1"/>
    </source>
</evidence>
<gene>
    <name evidence="2" type="ORF">SLEP1_g59618</name>
</gene>
<keyword evidence="3" id="KW-1185">Reference proteome</keyword>
<sequence>MAVLTRKSKQFAPTKQEQPAVRKEEQRRSGVFCRGERFLGSRTRKEGEIFKLSTDFSSGRGVGGWVCFWAATGRKKKSRIG</sequence>
<reference evidence="2 3" key="1">
    <citation type="journal article" date="2021" name="Commun. Biol.">
        <title>The genome of Shorea leprosula (Dipterocarpaceae) highlights the ecological relevance of drought in aseasonal tropical rainforests.</title>
        <authorList>
            <person name="Ng K.K.S."/>
            <person name="Kobayashi M.J."/>
            <person name="Fawcett J.A."/>
            <person name="Hatakeyama M."/>
            <person name="Paape T."/>
            <person name="Ng C.H."/>
            <person name="Ang C.C."/>
            <person name="Tnah L.H."/>
            <person name="Lee C.T."/>
            <person name="Nishiyama T."/>
            <person name="Sese J."/>
            <person name="O'Brien M.J."/>
            <person name="Copetti D."/>
            <person name="Mohd Noor M.I."/>
            <person name="Ong R.C."/>
            <person name="Putra M."/>
            <person name="Sireger I.Z."/>
            <person name="Indrioko S."/>
            <person name="Kosugi Y."/>
            <person name="Izuno A."/>
            <person name="Isagi Y."/>
            <person name="Lee S.L."/>
            <person name="Shimizu K.K."/>
        </authorList>
    </citation>
    <scope>NUCLEOTIDE SEQUENCE [LARGE SCALE GENOMIC DNA]</scope>
    <source>
        <strain evidence="2">214</strain>
    </source>
</reference>
<protein>
    <submittedName>
        <fullName evidence="2">Uncharacterized protein</fullName>
    </submittedName>
</protein>
<dbReference type="EMBL" id="BPVZ01001048">
    <property type="protein sequence ID" value="GKV53070.1"/>
    <property type="molecule type" value="Genomic_DNA"/>
</dbReference>
<comment type="caution">
    <text evidence="2">The sequence shown here is derived from an EMBL/GenBank/DDBJ whole genome shotgun (WGS) entry which is preliminary data.</text>
</comment>
<feature type="region of interest" description="Disordered" evidence="1">
    <location>
        <begin position="1"/>
        <end position="28"/>
    </location>
</feature>
<name>A0AAV5MSW8_9ROSI</name>
<proteinExistence type="predicted"/>
<evidence type="ECO:0000256" key="1">
    <source>
        <dbReference type="SAM" id="MobiDB-lite"/>
    </source>
</evidence>
<evidence type="ECO:0000313" key="3">
    <source>
        <dbReference type="Proteomes" id="UP001054252"/>
    </source>
</evidence>
<accession>A0AAV5MSW8</accession>
<dbReference type="Proteomes" id="UP001054252">
    <property type="component" value="Unassembled WGS sequence"/>
</dbReference>
<organism evidence="2 3">
    <name type="scientific">Rubroshorea leprosula</name>
    <dbReference type="NCBI Taxonomy" id="152421"/>
    <lineage>
        <taxon>Eukaryota</taxon>
        <taxon>Viridiplantae</taxon>
        <taxon>Streptophyta</taxon>
        <taxon>Embryophyta</taxon>
        <taxon>Tracheophyta</taxon>
        <taxon>Spermatophyta</taxon>
        <taxon>Magnoliopsida</taxon>
        <taxon>eudicotyledons</taxon>
        <taxon>Gunneridae</taxon>
        <taxon>Pentapetalae</taxon>
        <taxon>rosids</taxon>
        <taxon>malvids</taxon>
        <taxon>Malvales</taxon>
        <taxon>Dipterocarpaceae</taxon>
        <taxon>Rubroshorea</taxon>
    </lineage>
</organism>
<dbReference type="AlphaFoldDB" id="A0AAV5MSW8"/>